<reference evidence="4 5" key="1">
    <citation type="submission" date="2022-04" db="EMBL/GenBank/DDBJ databases">
        <title>Chromosome-level reference genomes for two strains of Caenorhabditis briggsae: an improved platform for comparative genomics.</title>
        <authorList>
            <person name="Stevens L."/>
            <person name="Andersen E."/>
        </authorList>
    </citation>
    <scope>NUCLEOTIDE SEQUENCE [LARGE SCALE GENOMIC DNA]</scope>
    <source>
        <strain evidence="4">VX34</strain>
        <tissue evidence="4">Whole-organism</tissue>
    </source>
</reference>
<accession>A0AAE9EWL9</accession>
<proteinExistence type="predicted"/>
<keyword evidence="2" id="KW-0732">Signal</keyword>
<evidence type="ECO:0000259" key="3">
    <source>
        <dbReference type="Pfam" id="PF05050"/>
    </source>
</evidence>
<evidence type="ECO:0000256" key="1">
    <source>
        <dbReference type="SAM" id="Coils"/>
    </source>
</evidence>
<evidence type="ECO:0000256" key="2">
    <source>
        <dbReference type="SAM" id="SignalP"/>
    </source>
</evidence>
<name>A0AAE9EWL9_CAEBR</name>
<sequence>MGLRILLATVFYFSTGFCDSEKATEKGKPEISEQIDPSIYIRQGLMNGMGMGQQFGMGGQSPMNQVNFAFNCKCTSKSTNPLAPAPLDANALAQQQIVQLQEQVRRQQEIINRQSATKNGFENFTQLIALANSMDCSCSSDNSGMGGSVGIGGIYASQGGMAGPGGYPPITHGGFGFPAAQRGVPITTFGGTQQMIEVPEWRNCMLGNMEFLMTVDDDTFWNSLENPVQKCELLYSLKDVKMEPFDNMDETKYSILPICGNTVMSVVTLGVGQDVTAELALQKRIGNYSVQFFGADPIVEGNDELFSKVGTFFPFAVGNSSRMGTASVLLNGNYVEKRVVHVEFIQFLKGIIGKIYELFDYFVNGGNLDQEGITVCQFNMEFHLPNAIREHQFKKFITRIFNDQRYAFFRPTKLVKMSRRNGYTTFFAVLSVSLLLYISFISTPSTTSFRLGGNSAVDKVYKNYSAWHNCLKNNISSMEGNPDALWGNLWRGIKLCEVIPEMKGLFIGDYPNSDETKRHIVPKMQLPSVIVTLGIGHDTGAEEKLIKGLPHGSEFFGADPMHEINEDLYTKLPGKYFPFAVGESSGFAEASVLINTTYTTKTVVNVDIIYFLKNLVKRNFIDDIWIDGEGAEYGLFDHFFNGGRFDENGITFCQFNIEIHAPDTLQKKLFHDFIFRLLKDERYAIYRPVQGHHMRLFMLNFGNEECVYKYIL</sequence>
<dbReference type="AlphaFoldDB" id="A0AAE9EWL9"/>
<evidence type="ECO:0000313" key="5">
    <source>
        <dbReference type="Proteomes" id="UP000829354"/>
    </source>
</evidence>
<feature type="coiled-coil region" evidence="1">
    <location>
        <begin position="90"/>
        <end position="117"/>
    </location>
</feature>
<evidence type="ECO:0000313" key="4">
    <source>
        <dbReference type="EMBL" id="UMM30186.1"/>
    </source>
</evidence>
<organism evidence="4 5">
    <name type="scientific">Caenorhabditis briggsae</name>
    <dbReference type="NCBI Taxonomy" id="6238"/>
    <lineage>
        <taxon>Eukaryota</taxon>
        <taxon>Metazoa</taxon>
        <taxon>Ecdysozoa</taxon>
        <taxon>Nematoda</taxon>
        <taxon>Chromadorea</taxon>
        <taxon>Rhabditida</taxon>
        <taxon>Rhabditina</taxon>
        <taxon>Rhabditomorpha</taxon>
        <taxon>Rhabditoidea</taxon>
        <taxon>Rhabditidae</taxon>
        <taxon>Peloderinae</taxon>
        <taxon>Caenorhabditis</taxon>
    </lineage>
</organism>
<dbReference type="Proteomes" id="UP000829354">
    <property type="component" value="Chromosome IV"/>
</dbReference>
<keyword evidence="1" id="KW-0175">Coiled coil</keyword>
<dbReference type="EMBL" id="CP092623">
    <property type="protein sequence ID" value="UMM30186.1"/>
    <property type="molecule type" value="Genomic_DNA"/>
</dbReference>
<dbReference type="PANTHER" id="PTHR22989:SF5">
    <property type="entry name" value="METHYLTRANSFERASE FKBM DOMAIN-CONTAINING PROTEIN"/>
    <property type="match status" value="1"/>
</dbReference>
<feature type="signal peptide" evidence="2">
    <location>
        <begin position="1"/>
        <end position="20"/>
    </location>
</feature>
<dbReference type="Pfam" id="PF05050">
    <property type="entry name" value="Methyltransf_21"/>
    <property type="match status" value="1"/>
</dbReference>
<gene>
    <name evidence="4" type="ORF">L5515_012171</name>
</gene>
<keyword evidence="5" id="KW-1185">Reference proteome</keyword>
<dbReference type="PANTHER" id="PTHR22989">
    <property type="entry name" value="UNCHARACTERIZED DUF13 C.ELEGANS"/>
    <property type="match status" value="1"/>
</dbReference>
<feature type="chain" id="PRO_5042001815" description="Methyltransferase FkbM domain-containing protein" evidence="2">
    <location>
        <begin position="21"/>
        <end position="712"/>
    </location>
</feature>
<feature type="domain" description="Methyltransferase FkbM" evidence="3">
    <location>
        <begin position="511"/>
        <end position="709"/>
    </location>
</feature>
<protein>
    <recommendedName>
        <fullName evidence="3">Methyltransferase FkbM domain-containing protein</fullName>
    </recommendedName>
</protein>
<dbReference type="InterPro" id="IPR006342">
    <property type="entry name" value="FkbM_mtfrase"/>
</dbReference>